<dbReference type="GO" id="GO:0022857">
    <property type="term" value="F:transmembrane transporter activity"/>
    <property type="evidence" value="ECO:0007669"/>
    <property type="project" value="UniProtKB-UniRule"/>
</dbReference>
<feature type="transmembrane region" description="Helical" evidence="9">
    <location>
        <begin position="83"/>
        <end position="100"/>
    </location>
</feature>
<organism evidence="12 13">
    <name type="scientific">Terasakiispira papahanaumokuakeensis</name>
    <dbReference type="NCBI Taxonomy" id="197479"/>
    <lineage>
        <taxon>Bacteria</taxon>
        <taxon>Pseudomonadati</taxon>
        <taxon>Pseudomonadota</taxon>
        <taxon>Gammaproteobacteria</taxon>
        <taxon>Oceanospirillales</taxon>
        <taxon>Terasakiispira</taxon>
    </lineage>
</organism>
<feature type="domain" description="Tripartite ATP-independent periplasmic transporters DctQ component" evidence="11">
    <location>
        <begin position="59"/>
        <end position="189"/>
    </location>
</feature>
<evidence type="ECO:0000256" key="4">
    <source>
        <dbReference type="ARBA" id="ARBA00022519"/>
    </source>
</evidence>
<gene>
    <name evidence="12" type="ORF">BFW38_05150</name>
</gene>
<evidence type="ECO:0000313" key="12">
    <source>
        <dbReference type="EMBL" id="ODC03023.1"/>
    </source>
</evidence>
<evidence type="ECO:0000256" key="10">
    <source>
        <dbReference type="SAM" id="MobiDB-lite"/>
    </source>
</evidence>
<name>A0A1E2V7Y0_9GAMM</name>
<dbReference type="Pfam" id="PF04290">
    <property type="entry name" value="DctQ"/>
    <property type="match status" value="1"/>
</dbReference>
<sequence>MSETPTHNTEHSPEHSAEHSAEKQATQHWRAQHPAAWIRLSYYIAWGCGRLSALFFVLIAAVITFEVVARYVFHAPTIWSEDISLMCQIWATCLGANWVLQHNALIRIDLLTRHLKGIKSQIADCLSLSVVVFFSGYISYYGFELTREAISMGSASATMLGLPLWMTKSAIPVGFGLLTLQAITEMVLVLSGHQQAQEEVMI</sequence>
<evidence type="ECO:0000313" key="13">
    <source>
        <dbReference type="Proteomes" id="UP000094291"/>
    </source>
</evidence>
<accession>A0A1E2V7Y0</accession>
<protein>
    <recommendedName>
        <fullName evidence="9">TRAP transporter small permease protein</fullName>
    </recommendedName>
</protein>
<dbReference type="EMBL" id="MDTQ01000001">
    <property type="protein sequence ID" value="ODC03023.1"/>
    <property type="molecule type" value="Genomic_DNA"/>
</dbReference>
<dbReference type="RefSeq" id="WP_068997418.1">
    <property type="nucleotide sequence ID" value="NZ_MDTQ01000001.1"/>
</dbReference>
<keyword evidence="3" id="KW-1003">Cell membrane</keyword>
<evidence type="ECO:0000256" key="3">
    <source>
        <dbReference type="ARBA" id="ARBA00022475"/>
    </source>
</evidence>
<evidence type="ECO:0000256" key="7">
    <source>
        <dbReference type="ARBA" id="ARBA00023136"/>
    </source>
</evidence>
<evidence type="ECO:0000256" key="2">
    <source>
        <dbReference type="ARBA" id="ARBA00022448"/>
    </source>
</evidence>
<reference evidence="12 13" key="1">
    <citation type="submission" date="2016-08" db="EMBL/GenBank/DDBJ databases">
        <authorList>
            <person name="Seilhamer J.J."/>
        </authorList>
    </citation>
    <scope>NUCLEOTIDE SEQUENCE [LARGE SCALE GENOMIC DNA]</scope>
    <source>
        <strain evidence="12 13">PH27A</strain>
    </source>
</reference>
<dbReference type="AlphaFoldDB" id="A0A1E2V7Y0"/>
<feature type="transmembrane region" description="Helical" evidence="9">
    <location>
        <begin position="40"/>
        <end position="63"/>
    </location>
</feature>
<dbReference type="InterPro" id="IPR007387">
    <property type="entry name" value="TRAP_DctQ"/>
</dbReference>
<evidence type="ECO:0000256" key="1">
    <source>
        <dbReference type="ARBA" id="ARBA00004429"/>
    </source>
</evidence>
<dbReference type="Proteomes" id="UP000094291">
    <property type="component" value="Unassembled WGS sequence"/>
</dbReference>
<comment type="subcellular location">
    <subcellularLocation>
        <location evidence="1 9">Cell inner membrane</location>
        <topology evidence="1 9">Multi-pass membrane protein</topology>
    </subcellularLocation>
</comment>
<comment type="similarity">
    <text evidence="8 9">Belongs to the TRAP transporter small permease family.</text>
</comment>
<dbReference type="STRING" id="197479.BFW38_05150"/>
<dbReference type="GO" id="GO:0005886">
    <property type="term" value="C:plasma membrane"/>
    <property type="evidence" value="ECO:0007669"/>
    <property type="project" value="UniProtKB-SubCell"/>
</dbReference>
<comment type="caution">
    <text evidence="12">The sequence shown here is derived from an EMBL/GenBank/DDBJ whole genome shotgun (WGS) entry which is preliminary data.</text>
</comment>
<feature type="transmembrane region" description="Helical" evidence="9">
    <location>
        <begin position="173"/>
        <end position="192"/>
    </location>
</feature>
<keyword evidence="2 9" id="KW-0813">Transport</keyword>
<proteinExistence type="inferred from homology"/>
<evidence type="ECO:0000256" key="9">
    <source>
        <dbReference type="RuleBase" id="RU369079"/>
    </source>
</evidence>
<comment type="subunit">
    <text evidence="9">The complex comprises the extracytoplasmic solute receptor protein and the two transmembrane proteins.</text>
</comment>
<evidence type="ECO:0000256" key="8">
    <source>
        <dbReference type="ARBA" id="ARBA00038436"/>
    </source>
</evidence>
<comment type="function">
    <text evidence="9">Part of the tripartite ATP-independent periplasmic (TRAP) transport system.</text>
</comment>
<keyword evidence="4 9" id="KW-0997">Cell inner membrane</keyword>
<keyword evidence="7 9" id="KW-0472">Membrane</keyword>
<dbReference type="PANTHER" id="PTHR35011">
    <property type="entry name" value="2,3-DIKETO-L-GULONATE TRAP TRANSPORTER SMALL PERMEASE PROTEIN YIAM"/>
    <property type="match status" value="1"/>
</dbReference>
<feature type="compositionally biased region" description="Basic and acidic residues" evidence="10">
    <location>
        <begin position="8"/>
        <end position="22"/>
    </location>
</feature>
<feature type="transmembrane region" description="Helical" evidence="9">
    <location>
        <begin position="121"/>
        <end position="143"/>
    </location>
</feature>
<evidence type="ECO:0000259" key="11">
    <source>
        <dbReference type="Pfam" id="PF04290"/>
    </source>
</evidence>
<feature type="region of interest" description="Disordered" evidence="10">
    <location>
        <begin position="1"/>
        <end position="25"/>
    </location>
</feature>
<keyword evidence="6 9" id="KW-1133">Transmembrane helix</keyword>
<dbReference type="OrthoDB" id="8559033at2"/>
<keyword evidence="13" id="KW-1185">Reference proteome</keyword>
<evidence type="ECO:0000256" key="6">
    <source>
        <dbReference type="ARBA" id="ARBA00022989"/>
    </source>
</evidence>
<evidence type="ECO:0000256" key="5">
    <source>
        <dbReference type="ARBA" id="ARBA00022692"/>
    </source>
</evidence>
<dbReference type="InterPro" id="IPR055348">
    <property type="entry name" value="DctQ"/>
</dbReference>
<keyword evidence="5 9" id="KW-0812">Transmembrane</keyword>